<name>A0AA38Y826_9EURO</name>
<dbReference type="Proteomes" id="UP001172681">
    <property type="component" value="Unassembled WGS sequence"/>
</dbReference>
<dbReference type="Pfam" id="PF04082">
    <property type="entry name" value="Fungal_trans"/>
    <property type="match status" value="1"/>
</dbReference>
<feature type="compositionally biased region" description="Polar residues" evidence="6">
    <location>
        <begin position="413"/>
        <end position="422"/>
    </location>
</feature>
<feature type="region of interest" description="Disordered" evidence="6">
    <location>
        <begin position="503"/>
        <end position="533"/>
    </location>
</feature>
<dbReference type="GO" id="GO:0003700">
    <property type="term" value="F:DNA-binding transcription factor activity"/>
    <property type="evidence" value="ECO:0007669"/>
    <property type="project" value="InterPro"/>
</dbReference>
<comment type="caution">
    <text evidence="8">The sequence shown here is derived from an EMBL/GenBank/DDBJ whole genome shotgun (WGS) entry which is preliminary data.</text>
</comment>
<evidence type="ECO:0000256" key="4">
    <source>
        <dbReference type="ARBA" id="ARBA00023163"/>
    </source>
</evidence>
<evidence type="ECO:0000313" key="8">
    <source>
        <dbReference type="EMBL" id="KAJ9638743.1"/>
    </source>
</evidence>
<dbReference type="CDD" id="cd12148">
    <property type="entry name" value="fungal_TF_MHR"/>
    <property type="match status" value="1"/>
</dbReference>
<gene>
    <name evidence="8" type="ORF">H2204_004219</name>
</gene>
<dbReference type="GO" id="GO:0008270">
    <property type="term" value="F:zinc ion binding"/>
    <property type="evidence" value="ECO:0007669"/>
    <property type="project" value="InterPro"/>
</dbReference>
<accession>A0AA38Y826</accession>
<dbReference type="GO" id="GO:0003677">
    <property type="term" value="F:DNA binding"/>
    <property type="evidence" value="ECO:0007669"/>
    <property type="project" value="UniProtKB-KW"/>
</dbReference>
<sequence>MRMSLEGFVASITRGYPIISGVPQDHLYDLVFRPSSVQERGWVLIFNTVLATASSLDAALSEFSSQLRWNAWLAADEASIYVQPSILNIQALTVFAAHGQDLVTPGACWSLMSQACQMAQMIKLHLPSKTAPRDSEAYGRNLCLFWSLFNIDKSLSLSFGCPPIMSSRLYRNVDLPSSKHLAAYKPHLSQDESPENSTISPLVEYFGAFYFVQVTKLAMIEGEISDYCLLGSDNARLHLDLKDKLDRWISIVSQTRSLHSELGSSSCSAQASIKLGFDFLTYRHHHLVVCLTRSDESCREVCLNSARVAISLLKDLVTHSEEVFNGIIWQLLYYPFTPFFVLFGEIVTNPRSKACMDDLQSLRQTVLYYLQFQKYHSSAVKLERVAETFTKIAEAFVRHTFRQSKTATVNAVPNTPVVSGRTTLHPEGKRTSRINPLPRSSRTSGQLGSEAVQASTLHFQPTMPPDAPNNTLPDPMDYQLHLDEGASLDPNSLFHLFSYSTTGDQESSIHDTNDWPGNPQESANSLQVDNDRSGDHVEQFPPYLGSGKYVSLRDVETNARNQFSNCTFDWFGLENCEI</sequence>
<evidence type="ECO:0000256" key="2">
    <source>
        <dbReference type="ARBA" id="ARBA00023015"/>
    </source>
</evidence>
<evidence type="ECO:0000256" key="5">
    <source>
        <dbReference type="ARBA" id="ARBA00023242"/>
    </source>
</evidence>
<feature type="compositionally biased region" description="Polar residues" evidence="6">
    <location>
        <begin position="438"/>
        <end position="452"/>
    </location>
</feature>
<dbReference type="AlphaFoldDB" id="A0AA38Y826"/>
<dbReference type="PANTHER" id="PTHR46910:SF37">
    <property type="entry name" value="ZN(II)2CYS6 TRANSCRIPTION FACTOR (EUROFUNG)"/>
    <property type="match status" value="1"/>
</dbReference>
<dbReference type="SMART" id="SM00906">
    <property type="entry name" value="Fungal_trans"/>
    <property type="match status" value="1"/>
</dbReference>
<keyword evidence="9" id="KW-1185">Reference proteome</keyword>
<proteinExistence type="predicted"/>
<feature type="region of interest" description="Disordered" evidence="6">
    <location>
        <begin position="413"/>
        <end position="452"/>
    </location>
</feature>
<keyword evidence="4" id="KW-0804">Transcription</keyword>
<feature type="domain" description="Xylanolytic transcriptional activator regulatory" evidence="7">
    <location>
        <begin position="108"/>
        <end position="182"/>
    </location>
</feature>
<dbReference type="GO" id="GO:0005634">
    <property type="term" value="C:nucleus"/>
    <property type="evidence" value="ECO:0007669"/>
    <property type="project" value="UniProtKB-SubCell"/>
</dbReference>
<evidence type="ECO:0000313" key="9">
    <source>
        <dbReference type="Proteomes" id="UP001172681"/>
    </source>
</evidence>
<keyword evidence="5" id="KW-0539">Nucleus</keyword>
<dbReference type="InterPro" id="IPR050987">
    <property type="entry name" value="AtrR-like"/>
</dbReference>
<feature type="compositionally biased region" description="Polar residues" evidence="6">
    <location>
        <begin position="519"/>
        <end position="528"/>
    </location>
</feature>
<protein>
    <recommendedName>
        <fullName evidence="7">Xylanolytic transcriptional activator regulatory domain-containing protein</fullName>
    </recommendedName>
</protein>
<dbReference type="EMBL" id="JAPDRN010000020">
    <property type="protein sequence ID" value="KAJ9638743.1"/>
    <property type="molecule type" value="Genomic_DNA"/>
</dbReference>
<dbReference type="InterPro" id="IPR007219">
    <property type="entry name" value="XnlR_reg_dom"/>
</dbReference>
<evidence type="ECO:0000256" key="1">
    <source>
        <dbReference type="ARBA" id="ARBA00004123"/>
    </source>
</evidence>
<keyword evidence="3" id="KW-0238">DNA-binding</keyword>
<evidence type="ECO:0000256" key="6">
    <source>
        <dbReference type="SAM" id="MobiDB-lite"/>
    </source>
</evidence>
<evidence type="ECO:0000256" key="3">
    <source>
        <dbReference type="ARBA" id="ARBA00023125"/>
    </source>
</evidence>
<dbReference type="PANTHER" id="PTHR46910">
    <property type="entry name" value="TRANSCRIPTION FACTOR PDR1"/>
    <property type="match status" value="1"/>
</dbReference>
<evidence type="ECO:0000259" key="7">
    <source>
        <dbReference type="SMART" id="SM00906"/>
    </source>
</evidence>
<reference evidence="8" key="1">
    <citation type="submission" date="2022-10" db="EMBL/GenBank/DDBJ databases">
        <title>Culturing micro-colonial fungi from biological soil crusts in the Mojave desert and describing Neophaeococcomyces mojavensis, and introducing the new genera and species Taxawa tesnikishii.</title>
        <authorList>
            <person name="Kurbessoian T."/>
            <person name="Stajich J.E."/>
        </authorList>
    </citation>
    <scope>NUCLEOTIDE SEQUENCE</scope>
    <source>
        <strain evidence="8">TK_35</strain>
    </source>
</reference>
<organism evidence="8 9">
    <name type="scientific">Knufia peltigerae</name>
    <dbReference type="NCBI Taxonomy" id="1002370"/>
    <lineage>
        <taxon>Eukaryota</taxon>
        <taxon>Fungi</taxon>
        <taxon>Dikarya</taxon>
        <taxon>Ascomycota</taxon>
        <taxon>Pezizomycotina</taxon>
        <taxon>Eurotiomycetes</taxon>
        <taxon>Chaetothyriomycetidae</taxon>
        <taxon>Chaetothyriales</taxon>
        <taxon>Trichomeriaceae</taxon>
        <taxon>Knufia</taxon>
    </lineage>
</organism>
<keyword evidence="2" id="KW-0805">Transcription regulation</keyword>
<comment type="subcellular location">
    <subcellularLocation>
        <location evidence="1">Nucleus</location>
    </subcellularLocation>
</comment>
<dbReference type="GO" id="GO:0006351">
    <property type="term" value="P:DNA-templated transcription"/>
    <property type="evidence" value="ECO:0007669"/>
    <property type="project" value="InterPro"/>
</dbReference>